<evidence type="ECO:0000256" key="1">
    <source>
        <dbReference type="ARBA" id="ARBA00004141"/>
    </source>
</evidence>
<dbReference type="GO" id="GO:0015385">
    <property type="term" value="F:sodium:proton antiporter activity"/>
    <property type="evidence" value="ECO:0007669"/>
    <property type="project" value="TreeGrafter"/>
</dbReference>
<sequence>MKEITISILLILGTFFIFSSSVGVLRFPDVYSRLHAASKSATLGVAGVLIAAFLFFLFEEHVVSGKLLLGIVFVLLTSPVAGHMISRAAYRSGVTLSDKTVTDELKAYIKNDQKRNAK</sequence>
<dbReference type="AlphaFoldDB" id="A0A366XY26"/>
<keyword evidence="4" id="KW-0812">Transmembrane</keyword>
<evidence type="ECO:0000313" key="5">
    <source>
        <dbReference type="EMBL" id="RBW70468.1"/>
    </source>
</evidence>
<name>A0A366XY26_9BACI</name>
<keyword evidence="3" id="KW-0813">Transport</keyword>
<dbReference type="EMBL" id="QOCW01000004">
    <property type="protein sequence ID" value="RBW70468.1"/>
    <property type="molecule type" value="Genomic_DNA"/>
</dbReference>
<dbReference type="PANTHER" id="PTHR34703">
    <property type="entry name" value="ANTIPORTER SUBUNIT MNHG2-RELATED"/>
    <property type="match status" value="1"/>
</dbReference>
<dbReference type="Proteomes" id="UP000253314">
    <property type="component" value="Unassembled WGS sequence"/>
</dbReference>
<feature type="transmembrane region" description="Helical" evidence="4">
    <location>
        <begin position="6"/>
        <end position="28"/>
    </location>
</feature>
<keyword evidence="4" id="KW-0472">Membrane</keyword>
<evidence type="ECO:0000256" key="4">
    <source>
        <dbReference type="SAM" id="Phobius"/>
    </source>
</evidence>
<comment type="caution">
    <text evidence="5">The sequence shown here is derived from an EMBL/GenBank/DDBJ whole genome shotgun (WGS) entry which is preliminary data.</text>
</comment>
<dbReference type="PANTHER" id="PTHR34703:SF1">
    <property type="entry name" value="ANTIPORTER SUBUNIT MNHG2-RELATED"/>
    <property type="match status" value="1"/>
</dbReference>
<keyword evidence="3" id="KW-0050">Antiport</keyword>
<keyword evidence="6" id="KW-1185">Reference proteome</keyword>
<gene>
    <name evidence="5" type="ORF">DS031_05425</name>
</gene>
<feature type="transmembrane region" description="Helical" evidence="4">
    <location>
        <begin position="40"/>
        <end position="58"/>
    </location>
</feature>
<dbReference type="RefSeq" id="WP_113804918.1">
    <property type="nucleotide sequence ID" value="NZ_QOCW01000004.1"/>
</dbReference>
<reference evidence="5 6" key="1">
    <citation type="submission" date="2018-07" db="EMBL/GenBank/DDBJ databases">
        <title>Lottiidibacillus patelloidae gen. nov., sp. nov., isolated from the intestinal tract of a marine limpet and the reclassification of B. taeanensis BH030017T, B. algicola KMM 3737T and B. hwajinpoensis SW-72T as genus Lottiidibacillus.</title>
        <authorList>
            <person name="Liu R."/>
            <person name="Huang Z."/>
        </authorList>
    </citation>
    <scope>NUCLEOTIDE SEQUENCE [LARGE SCALE GENOMIC DNA]</scope>
    <source>
        <strain evidence="5 6">BH030017</strain>
    </source>
</reference>
<comment type="similarity">
    <text evidence="2">Belongs to the CPA3 antiporters (TC 2.A.63) subunit G family.</text>
</comment>
<dbReference type="GO" id="GO:0016020">
    <property type="term" value="C:membrane"/>
    <property type="evidence" value="ECO:0007669"/>
    <property type="project" value="UniProtKB-SubCell"/>
</dbReference>
<dbReference type="InterPro" id="IPR005133">
    <property type="entry name" value="PhaG_MnhG_YufB"/>
</dbReference>
<dbReference type="OrthoDB" id="9806575at2"/>
<comment type="subcellular location">
    <subcellularLocation>
        <location evidence="1">Membrane</location>
        <topology evidence="1">Multi-pass membrane protein</topology>
    </subcellularLocation>
</comment>
<dbReference type="NCBIfam" id="TIGR01300">
    <property type="entry name" value="CPA3_mnhG_phaG"/>
    <property type="match status" value="1"/>
</dbReference>
<evidence type="ECO:0000256" key="3">
    <source>
        <dbReference type="ARBA" id="ARBA00022449"/>
    </source>
</evidence>
<feature type="transmembrane region" description="Helical" evidence="4">
    <location>
        <begin position="64"/>
        <end position="82"/>
    </location>
</feature>
<evidence type="ECO:0000313" key="6">
    <source>
        <dbReference type="Proteomes" id="UP000253314"/>
    </source>
</evidence>
<accession>A0A366XY26</accession>
<evidence type="ECO:0000256" key="2">
    <source>
        <dbReference type="ARBA" id="ARBA00008404"/>
    </source>
</evidence>
<protein>
    <submittedName>
        <fullName evidence="5">Na+/H+ antiporter subunit G</fullName>
    </submittedName>
</protein>
<keyword evidence="4" id="KW-1133">Transmembrane helix</keyword>
<dbReference type="Pfam" id="PF03334">
    <property type="entry name" value="PhaG_MnhG_YufB"/>
    <property type="match status" value="1"/>
</dbReference>
<proteinExistence type="inferred from homology"/>
<dbReference type="NCBIfam" id="NF009314">
    <property type="entry name" value="PRK12674.1-2"/>
    <property type="match status" value="1"/>
</dbReference>
<organism evidence="5 6">
    <name type="scientific">Bacillus taeanensis</name>
    <dbReference type="NCBI Taxonomy" id="273032"/>
    <lineage>
        <taxon>Bacteria</taxon>
        <taxon>Bacillati</taxon>
        <taxon>Bacillota</taxon>
        <taxon>Bacilli</taxon>
        <taxon>Bacillales</taxon>
        <taxon>Bacillaceae</taxon>
        <taxon>Bacillus</taxon>
    </lineage>
</organism>